<dbReference type="Gramene" id="C.cajan_21600.t">
    <property type="protein sequence ID" value="C.cajan_21600.t.cds1"/>
    <property type="gene ID" value="C.cajan_21600"/>
</dbReference>
<dbReference type="Proteomes" id="UP000075243">
    <property type="component" value="Chromosome 4"/>
</dbReference>
<sequence>MSGVGRLLYLTNTRPDISYAVQQLSQFMTAPTTAHLKAFHRILRYDPRVYNHFIPCSENY</sequence>
<reference evidence="1 3" key="1">
    <citation type="journal article" date="2012" name="Nat. Biotechnol.">
        <title>Draft genome sequence of pigeonpea (Cajanus cajan), an orphan legume crop of resource-poor farmers.</title>
        <authorList>
            <person name="Varshney R.K."/>
            <person name="Chen W."/>
            <person name="Li Y."/>
            <person name="Bharti A.K."/>
            <person name="Saxena R.K."/>
            <person name="Schlueter J.A."/>
            <person name="Donoghue M.T."/>
            <person name="Azam S."/>
            <person name="Fan G."/>
            <person name="Whaley A.M."/>
            <person name="Farmer A.D."/>
            <person name="Sheridan J."/>
            <person name="Iwata A."/>
            <person name="Tuteja R."/>
            <person name="Penmetsa R.V."/>
            <person name="Wu W."/>
            <person name="Upadhyaya H.D."/>
            <person name="Yang S.P."/>
            <person name="Shah T."/>
            <person name="Saxena K.B."/>
            <person name="Michael T."/>
            <person name="McCombie W.R."/>
            <person name="Yang B."/>
            <person name="Zhang G."/>
            <person name="Yang H."/>
            <person name="Wang J."/>
            <person name="Spillane C."/>
            <person name="Cook D.R."/>
            <person name="May G.D."/>
            <person name="Xu X."/>
            <person name="Jackson S.A."/>
        </authorList>
    </citation>
    <scope>NUCLEOTIDE SEQUENCE [LARGE SCALE GENOMIC DNA]</scope>
    <source>
        <strain evidence="3">cv. Asha</strain>
    </source>
</reference>
<dbReference type="AlphaFoldDB" id="A0A151TNE1"/>
<dbReference type="PANTHER" id="PTHR11439">
    <property type="entry name" value="GAG-POL-RELATED RETROTRANSPOSON"/>
    <property type="match status" value="1"/>
</dbReference>
<keyword evidence="3" id="KW-1185">Reference proteome</keyword>
<name>A0A151TNE1_CAJCA</name>
<evidence type="ECO:0000313" key="2">
    <source>
        <dbReference type="EMBL" id="KYP68605.1"/>
    </source>
</evidence>
<gene>
    <name evidence="1" type="ORF">KK1_022200</name>
    <name evidence="2" type="ORF">KK1_022237</name>
</gene>
<organism evidence="1 3">
    <name type="scientific">Cajanus cajan</name>
    <name type="common">Pigeon pea</name>
    <name type="synonym">Cajanus indicus</name>
    <dbReference type="NCBI Taxonomy" id="3821"/>
    <lineage>
        <taxon>Eukaryota</taxon>
        <taxon>Viridiplantae</taxon>
        <taxon>Streptophyta</taxon>
        <taxon>Embryophyta</taxon>
        <taxon>Tracheophyta</taxon>
        <taxon>Spermatophyta</taxon>
        <taxon>Magnoliopsida</taxon>
        <taxon>eudicotyledons</taxon>
        <taxon>Gunneridae</taxon>
        <taxon>Pentapetalae</taxon>
        <taxon>rosids</taxon>
        <taxon>fabids</taxon>
        <taxon>Fabales</taxon>
        <taxon>Fabaceae</taxon>
        <taxon>Papilionoideae</taxon>
        <taxon>50 kb inversion clade</taxon>
        <taxon>NPAAA clade</taxon>
        <taxon>indigoferoid/millettioid clade</taxon>
        <taxon>Phaseoleae</taxon>
        <taxon>Cajanus</taxon>
    </lineage>
</organism>
<dbReference type="PANTHER" id="PTHR11439:SF470">
    <property type="entry name" value="CYSTEINE-RICH RLK (RECEPTOR-LIKE PROTEIN KINASE) 8"/>
    <property type="match status" value="1"/>
</dbReference>
<dbReference type="Gramene" id="C.cajan_21563.t">
    <property type="protein sequence ID" value="C.cajan_21563.t.cds1"/>
    <property type="gene ID" value="C.cajan_21563"/>
</dbReference>
<evidence type="ECO:0008006" key="4">
    <source>
        <dbReference type="Google" id="ProtNLM"/>
    </source>
</evidence>
<dbReference type="EMBL" id="CM003606">
    <property type="protein sequence ID" value="KYP68568.1"/>
    <property type="molecule type" value="Genomic_DNA"/>
</dbReference>
<accession>A0A151TNE1</accession>
<proteinExistence type="predicted"/>
<evidence type="ECO:0000313" key="1">
    <source>
        <dbReference type="EMBL" id="KYP68568.1"/>
    </source>
</evidence>
<protein>
    <recommendedName>
        <fullName evidence="4">Retrovirus-related Pol polyprotein from transposon TNT 1-94</fullName>
    </recommendedName>
</protein>
<evidence type="ECO:0000313" key="3">
    <source>
        <dbReference type="Proteomes" id="UP000075243"/>
    </source>
</evidence>
<dbReference type="EMBL" id="CM003606">
    <property type="protein sequence ID" value="KYP68605.1"/>
    <property type="molecule type" value="Genomic_DNA"/>
</dbReference>